<proteinExistence type="predicted"/>
<comment type="caution">
    <text evidence="1">The sequence shown here is derived from an EMBL/GenBank/DDBJ whole genome shotgun (WGS) entry which is preliminary data.</text>
</comment>
<reference evidence="1 2" key="1">
    <citation type="submission" date="2021-03" db="EMBL/GenBank/DDBJ databases">
        <title>Genomic Encyclopedia of Type Strains, Phase IV (KMG-IV): sequencing the most valuable type-strain genomes for metagenomic binning, comparative biology and taxonomic classification.</title>
        <authorList>
            <person name="Goeker M."/>
        </authorList>
    </citation>
    <scope>NUCLEOTIDE SEQUENCE [LARGE SCALE GENOMIC DNA]</scope>
    <source>
        <strain evidence="1 2">DSM 21085</strain>
    </source>
</reference>
<accession>A0ABS4HBE9</accession>
<dbReference type="RefSeq" id="WP_209479775.1">
    <property type="nucleotide sequence ID" value="NZ_JAGGKK010000004.1"/>
</dbReference>
<evidence type="ECO:0000313" key="2">
    <source>
        <dbReference type="Proteomes" id="UP001519328"/>
    </source>
</evidence>
<evidence type="ECO:0000313" key="1">
    <source>
        <dbReference type="EMBL" id="MBP1948193.1"/>
    </source>
</evidence>
<dbReference type="Proteomes" id="UP001519328">
    <property type="component" value="Unassembled WGS sequence"/>
</dbReference>
<protein>
    <submittedName>
        <fullName evidence="1">Uncharacterized protein</fullName>
    </submittedName>
</protein>
<organism evidence="1 2">
    <name type="scientific">Virgibacillus litoralis</name>
    <dbReference type="NCBI Taxonomy" id="578221"/>
    <lineage>
        <taxon>Bacteria</taxon>
        <taxon>Bacillati</taxon>
        <taxon>Bacillota</taxon>
        <taxon>Bacilli</taxon>
        <taxon>Bacillales</taxon>
        <taxon>Bacillaceae</taxon>
        <taxon>Virgibacillus</taxon>
    </lineage>
</organism>
<dbReference type="EMBL" id="JAGGKK010000004">
    <property type="protein sequence ID" value="MBP1948193.1"/>
    <property type="molecule type" value="Genomic_DNA"/>
</dbReference>
<keyword evidence="2" id="KW-1185">Reference proteome</keyword>
<sequence>MDLINELIDAYLHNDLEINYALDIKNGQVLMDAPESLTGEPEIDWDDEDATDNLLPIPQITSTEAYDSMVRFAEEHEAAVAEKLINVLNRRKPFRNFKDKVIELGIDDEWHTFEQNDAKEAIFDWLNGLNISYDKINQK</sequence>
<dbReference type="InterPro" id="IPR005361">
    <property type="entry name" value="UPF0158"/>
</dbReference>
<name>A0ABS4HBE9_9BACI</name>
<gene>
    <name evidence="1" type="ORF">J2Z82_001124</name>
</gene>
<dbReference type="Pfam" id="PF03682">
    <property type="entry name" value="UPF0158"/>
    <property type="match status" value="1"/>
</dbReference>